<organism evidence="1 2">
    <name type="scientific">Olea europaea subsp. europaea</name>
    <dbReference type="NCBI Taxonomy" id="158383"/>
    <lineage>
        <taxon>Eukaryota</taxon>
        <taxon>Viridiplantae</taxon>
        <taxon>Streptophyta</taxon>
        <taxon>Embryophyta</taxon>
        <taxon>Tracheophyta</taxon>
        <taxon>Spermatophyta</taxon>
        <taxon>Magnoliopsida</taxon>
        <taxon>eudicotyledons</taxon>
        <taxon>Gunneridae</taxon>
        <taxon>Pentapetalae</taxon>
        <taxon>asterids</taxon>
        <taxon>lamiids</taxon>
        <taxon>Lamiales</taxon>
        <taxon>Oleaceae</taxon>
        <taxon>Oleeae</taxon>
        <taxon>Olea</taxon>
    </lineage>
</organism>
<reference evidence="1 2" key="1">
    <citation type="submission" date="2019-12" db="EMBL/GenBank/DDBJ databases">
        <authorList>
            <person name="Alioto T."/>
            <person name="Alioto T."/>
            <person name="Gomez Garrido J."/>
        </authorList>
    </citation>
    <scope>NUCLEOTIDE SEQUENCE [LARGE SCALE GENOMIC DNA]</scope>
</reference>
<protein>
    <submittedName>
        <fullName evidence="1">Uncharacterized protein</fullName>
    </submittedName>
</protein>
<dbReference type="EMBL" id="CACTIH010007250">
    <property type="protein sequence ID" value="CAA3005762.1"/>
    <property type="molecule type" value="Genomic_DNA"/>
</dbReference>
<gene>
    <name evidence="1" type="ORF">OLEA9_A074309</name>
</gene>
<comment type="caution">
    <text evidence="1">The sequence shown here is derived from an EMBL/GenBank/DDBJ whole genome shotgun (WGS) entry which is preliminary data.</text>
</comment>
<dbReference type="AlphaFoldDB" id="A0A8S0TPA4"/>
<keyword evidence="2" id="KW-1185">Reference proteome</keyword>
<accession>A0A8S0TPA4</accession>
<sequence length="74" mass="8014">MQIPINPIQWDGSCREECDKAGGGWDPWPKGGGLAVKEVELLLHGVLLLPLILSITSSAFETTEDIVSAKLQKI</sequence>
<dbReference type="Gramene" id="OE9A074309T1">
    <property type="protein sequence ID" value="OE9A074309C1"/>
    <property type="gene ID" value="OE9A074309"/>
</dbReference>
<name>A0A8S0TPA4_OLEEU</name>
<evidence type="ECO:0000313" key="2">
    <source>
        <dbReference type="Proteomes" id="UP000594638"/>
    </source>
</evidence>
<dbReference type="Proteomes" id="UP000594638">
    <property type="component" value="Unassembled WGS sequence"/>
</dbReference>
<evidence type="ECO:0000313" key="1">
    <source>
        <dbReference type="EMBL" id="CAA3005762.1"/>
    </source>
</evidence>
<proteinExistence type="predicted"/>